<organism evidence="1 2">
    <name type="scientific">Caerostris extrusa</name>
    <name type="common">Bark spider</name>
    <name type="synonym">Caerostris bankana</name>
    <dbReference type="NCBI Taxonomy" id="172846"/>
    <lineage>
        <taxon>Eukaryota</taxon>
        <taxon>Metazoa</taxon>
        <taxon>Ecdysozoa</taxon>
        <taxon>Arthropoda</taxon>
        <taxon>Chelicerata</taxon>
        <taxon>Arachnida</taxon>
        <taxon>Araneae</taxon>
        <taxon>Araneomorphae</taxon>
        <taxon>Entelegynae</taxon>
        <taxon>Araneoidea</taxon>
        <taxon>Araneidae</taxon>
        <taxon>Caerostris</taxon>
    </lineage>
</organism>
<gene>
    <name evidence="1" type="ORF">CEXT_567281</name>
</gene>
<dbReference type="AlphaFoldDB" id="A0AAV4V6N2"/>
<name>A0AAV4V6N2_CAEEX</name>
<keyword evidence="2" id="KW-1185">Reference proteome</keyword>
<dbReference type="EMBL" id="BPLR01014010">
    <property type="protein sequence ID" value="GIY65596.1"/>
    <property type="molecule type" value="Genomic_DNA"/>
</dbReference>
<proteinExistence type="predicted"/>
<comment type="caution">
    <text evidence="1">The sequence shown here is derived from an EMBL/GenBank/DDBJ whole genome shotgun (WGS) entry which is preliminary data.</text>
</comment>
<protein>
    <submittedName>
        <fullName evidence="1">Uncharacterized protein</fullName>
    </submittedName>
</protein>
<evidence type="ECO:0000313" key="1">
    <source>
        <dbReference type="EMBL" id="GIY65596.1"/>
    </source>
</evidence>
<evidence type="ECO:0000313" key="2">
    <source>
        <dbReference type="Proteomes" id="UP001054945"/>
    </source>
</evidence>
<accession>A0AAV4V6N2</accession>
<dbReference type="Proteomes" id="UP001054945">
    <property type="component" value="Unassembled WGS sequence"/>
</dbReference>
<reference evidence="1 2" key="1">
    <citation type="submission" date="2021-06" db="EMBL/GenBank/DDBJ databases">
        <title>Caerostris extrusa draft genome.</title>
        <authorList>
            <person name="Kono N."/>
            <person name="Arakawa K."/>
        </authorList>
    </citation>
    <scope>NUCLEOTIDE SEQUENCE [LARGE SCALE GENOMIC DNA]</scope>
</reference>
<sequence length="100" mass="12033">MDILTTLQLRAAPLVASWEWQPPKHFYTSRHLRNRFVVSFFRLARHPFTIFLKERLISDALILWMYGFYTVQDFSMDIFVEFSDRWAECLNICELQGLQV</sequence>